<feature type="compositionally biased region" description="Acidic residues" evidence="1">
    <location>
        <begin position="141"/>
        <end position="163"/>
    </location>
</feature>
<sequence length="672" mass="74579">MPPSTHSPKRPSQTAAKAVQRNPSRRPSTHSLEHTLTGRSPRTSNKGVALGSLGMDRKRRASIMSVSSVSSVSSIGELTDEEEEDDSDDDDADDEEEQPAVRGPSYNRRDRSHKTGMKSAKRTKKMKFEDDDGYDAQRSSDEEEYDDDDDDDDDDDSDEENSDDIYAAVDYISDGEDEEDKDVEKLEELLIVESEDEHAVESILTTTSATDASDWAGPNVFDDHMLLSAASFFDEEQLYSAMETFGDEMASETAVETPMPRRVHFEEDSDSSTDSDSHTEDEIPSDFLQQDSLDPQLRRMIESDTENYPRQRRQSEEMFADSDYGHSNIYHVESDAVSEVSESSGYETDDGETTDEDLPPPATITHPRSILRRDSSASVAPPAEEKPEPVSRRRGPIMGTFVADPHKPVALVDCTGKHLVIIPAYASSRHDWLESATNSVCGTAHNSPRATTMHLIDESDTDALASPGHLDMSPMLASSANLMMTALGNDIAPGGQVMGPPEAFYPSRDFAIDSSFEDDDEDDPESALNVEDFIDFGHGSSEDEMDKVFEEETLMSPMAIQSKHAGSGTPTPSRAGETHQASSAERFLNHLDRGIVTAFRRNHNRYQALLRLPQHREFMPANSPSRPASVFRHARNADQRASTRKRKPNGYNGGEAVRRKLMDAHRRSQLPF</sequence>
<evidence type="ECO:0000313" key="2">
    <source>
        <dbReference type="EMBL" id="PYH42360.1"/>
    </source>
</evidence>
<organism evidence="2 3">
    <name type="scientific">Aspergillus saccharolyticus JOP 1030-1</name>
    <dbReference type="NCBI Taxonomy" id="1450539"/>
    <lineage>
        <taxon>Eukaryota</taxon>
        <taxon>Fungi</taxon>
        <taxon>Dikarya</taxon>
        <taxon>Ascomycota</taxon>
        <taxon>Pezizomycotina</taxon>
        <taxon>Eurotiomycetes</taxon>
        <taxon>Eurotiomycetidae</taxon>
        <taxon>Eurotiales</taxon>
        <taxon>Aspergillaceae</taxon>
        <taxon>Aspergillus</taxon>
        <taxon>Aspergillus subgen. Circumdati</taxon>
    </lineage>
</organism>
<feature type="region of interest" description="Disordered" evidence="1">
    <location>
        <begin position="562"/>
        <end position="582"/>
    </location>
</feature>
<dbReference type="EMBL" id="KZ821252">
    <property type="protein sequence ID" value="PYH42360.1"/>
    <property type="molecule type" value="Genomic_DNA"/>
</dbReference>
<reference evidence="2 3" key="1">
    <citation type="submission" date="2016-12" db="EMBL/GenBank/DDBJ databases">
        <title>The genomes of Aspergillus section Nigri reveals drivers in fungal speciation.</title>
        <authorList>
            <consortium name="DOE Joint Genome Institute"/>
            <person name="Vesth T.C."/>
            <person name="Nybo J."/>
            <person name="Theobald S."/>
            <person name="Brandl J."/>
            <person name="Frisvad J.C."/>
            <person name="Nielsen K.F."/>
            <person name="Lyhne E.K."/>
            <person name="Kogle M.E."/>
            <person name="Kuo A."/>
            <person name="Riley R."/>
            <person name="Clum A."/>
            <person name="Nolan M."/>
            <person name="Lipzen A."/>
            <person name="Salamov A."/>
            <person name="Henrissat B."/>
            <person name="Wiebenga A."/>
            <person name="De Vries R.P."/>
            <person name="Grigoriev I.V."/>
            <person name="Mortensen U.H."/>
            <person name="Andersen M.R."/>
            <person name="Baker S.E."/>
        </authorList>
    </citation>
    <scope>NUCLEOTIDE SEQUENCE [LARGE SCALE GENOMIC DNA]</scope>
    <source>
        <strain evidence="2 3">JOP 1030-1</strain>
    </source>
</reference>
<evidence type="ECO:0000256" key="1">
    <source>
        <dbReference type="SAM" id="MobiDB-lite"/>
    </source>
</evidence>
<feature type="compositionally biased region" description="Polar residues" evidence="1">
    <location>
        <begin position="37"/>
        <end position="46"/>
    </location>
</feature>
<dbReference type="GeneID" id="37071733"/>
<dbReference type="OrthoDB" id="5399183at2759"/>
<feature type="compositionally biased region" description="Acidic residues" evidence="1">
    <location>
        <begin position="347"/>
        <end position="358"/>
    </location>
</feature>
<dbReference type="RefSeq" id="XP_025428342.1">
    <property type="nucleotide sequence ID" value="XM_025570505.1"/>
</dbReference>
<feature type="compositionally biased region" description="Basic and acidic residues" evidence="1">
    <location>
        <begin position="656"/>
        <end position="666"/>
    </location>
</feature>
<accession>A0A318ZFH1</accession>
<feature type="region of interest" description="Disordered" evidence="1">
    <location>
        <begin position="335"/>
        <end position="396"/>
    </location>
</feature>
<gene>
    <name evidence="2" type="ORF">BP01DRAFT_134674</name>
</gene>
<feature type="compositionally biased region" description="Polar residues" evidence="1">
    <location>
        <begin position="1"/>
        <end position="22"/>
    </location>
</feature>
<feature type="region of interest" description="Disordered" evidence="1">
    <location>
        <begin position="1"/>
        <end position="182"/>
    </location>
</feature>
<feature type="compositionally biased region" description="Acidic residues" evidence="1">
    <location>
        <begin position="78"/>
        <end position="98"/>
    </location>
</feature>
<feature type="compositionally biased region" description="Basic residues" evidence="1">
    <location>
        <begin position="110"/>
        <end position="125"/>
    </location>
</feature>
<name>A0A318ZFH1_9EURO</name>
<feature type="region of interest" description="Disordered" evidence="1">
    <location>
        <begin position="618"/>
        <end position="672"/>
    </location>
</feature>
<keyword evidence="3" id="KW-1185">Reference proteome</keyword>
<feature type="compositionally biased region" description="Low complexity" evidence="1">
    <location>
        <begin position="335"/>
        <end position="344"/>
    </location>
</feature>
<dbReference type="STRING" id="1450539.A0A318ZFH1"/>
<feature type="region of interest" description="Disordered" evidence="1">
    <location>
        <begin position="250"/>
        <end position="294"/>
    </location>
</feature>
<dbReference type="Proteomes" id="UP000248349">
    <property type="component" value="Unassembled WGS sequence"/>
</dbReference>
<protein>
    <submittedName>
        <fullName evidence="2">Uncharacterized protein</fullName>
    </submittedName>
</protein>
<proteinExistence type="predicted"/>
<dbReference type="AlphaFoldDB" id="A0A318ZFH1"/>
<evidence type="ECO:0000313" key="3">
    <source>
        <dbReference type="Proteomes" id="UP000248349"/>
    </source>
</evidence>
<feature type="compositionally biased region" description="Low complexity" evidence="1">
    <location>
        <begin position="65"/>
        <end position="74"/>
    </location>
</feature>